<proteinExistence type="predicted"/>
<dbReference type="EMBL" id="UGPP01000001">
    <property type="protein sequence ID" value="STY72187.1"/>
    <property type="molecule type" value="Genomic_DNA"/>
</dbReference>
<sequence length="255" mass="29525">MCLKTLEIKFALPSSIKLNQAIGSIMQGVLMERIDHDYATYLHQQNLRPYSQYIFFSKKQNCLIWRISSLNDEAENKILTPLLDLPYSIYLRHKQVNITTLNKEIIYNNTYEKLAQKYFSSIINTDEKAFIDFKFITSTTFKSQGKYIIFPDLHLLITNLLNRWNTYSQTDFLNDKTVYSQLQKHLYVADYKLNMRPFSLEGIRIPAFVGTYTIGIQPNPTAQKIFAMLSEFAMLSGIGIKTAIGMGAVQTQIHF</sequence>
<reference evidence="2 3" key="1">
    <citation type="submission" date="2018-06" db="EMBL/GenBank/DDBJ databases">
        <authorList>
            <consortium name="Pathogen Informatics"/>
            <person name="Doyle S."/>
        </authorList>
    </citation>
    <scope>NUCLEOTIDE SEQUENCE [LARGE SCALE GENOMIC DNA]</scope>
    <source>
        <strain evidence="2 3">NCTC10571</strain>
    </source>
</reference>
<dbReference type="Proteomes" id="UP000255234">
    <property type="component" value="Unassembled WGS sequence"/>
</dbReference>
<dbReference type="RefSeq" id="WP_115152246.1">
    <property type="nucleotide sequence ID" value="NZ_UGPP01000001.1"/>
</dbReference>
<protein>
    <submittedName>
        <fullName evidence="2">CRISPR-associated endoribonuclease Cas6</fullName>
    </submittedName>
</protein>
<organism evidence="2 3">
    <name type="scientific">Megamonas hypermegale</name>
    <dbReference type="NCBI Taxonomy" id="158847"/>
    <lineage>
        <taxon>Bacteria</taxon>
        <taxon>Bacillati</taxon>
        <taxon>Bacillota</taxon>
        <taxon>Negativicutes</taxon>
        <taxon>Selenomonadales</taxon>
        <taxon>Selenomonadaceae</taxon>
        <taxon>Megamonas</taxon>
    </lineage>
</organism>
<gene>
    <name evidence="2" type="ORF">NCTC10571_02378</name>
</gene>
<accession>A0A378NW79</accession>
<evidence type="ECO:0000259" key="1">
    <source>
        <dbReference type="Pfam" id="PF10040"/>
    </source>
</evidence>
<feature type="domain" description="CRISPR-associated protein Cas6 C-terminal" evidence="1">
    <location>
        <begin position="134"/>
        <end position="249"/>
    </location>
</feature>
<evidence type="ECO:0000313" key="2">
    <source>
        <dbReference type="EMBL" id="STY72187.1"/>
    </source>
</evidence>
<name>A0A378NW79_9FIRM</name>
<evidence type="ECO:0000313" key="3">
    <source>
        <dbReference type="Proteomes" id="UP000255234"/>
    </source>
</evidence>
<dbReference type="InterPro" id="IPR019267">
    <property type="entry name" value="CRISPR-assoc_Cas6_C"/>
</dbReference>
<dbReference type="Gene3D" id="3.30.70.1900">
    <property type="match status" value="1"/>
</dbReference>
<dbReference type="CDD" id="cd21141">
    <property type="entry name" value="Cas6_III-like"/>
    <property type="match status" value="1"/>
</dbReference>
<dbReference type="Pfam" id="PF10040">
    <property type="entry name" value="CRISPR_Cas6"/>
    <property type="match status" value="1"/>
</dbReference>
<dbReference type="AlphaFoldDB" id="A0A378NW79"/>